<dbReference type="EMBL" id="CP002360">
    <property type="protein sequence ID" value="AEE95630.1"/>
    <property type="molecule type" value="Genomic_DNA"/>
</dbReference>
<dbReference type="RefSeq" id="WP_013780063.1">
    <property type="nucleotide sequence ID" value="NC_015520.1"/>
</dbReference>
<dbReference type="KEGG" id="mas:Mahau_0414"/>
<dbReference type="Proteomes" id="UP000008457">
    <property type="component" value="Chromosome"/>
</dbReference>
<evidence type="ECO:0000313" key="3">
    <source>
        <dbReference type="Proteomes" id="UP000008457"/>
    </source>
</evidence>
<dbReference type="eggNOG" id="COG0667">
    <property type="taxonomic scope" value="Bacteria"/>
</dbReference>
<evidence type="ECO:0000259" key="1">
    <source>
        <dbReference type="Pfam" id="PF00248"/>
    </source>
</evidence>
<dbReference type="OrthoDB" id="9773828at2"/>
<dbReference type="InterPro" id="IPR023210">
    <property type="entry name" value="NADP_OxRdtase_dom"/>
</dbReference>
<dbReference type="AlphaFoldDB" id="F3ZYA5"/>
<proteinExistence type="predicted"/>
<dbReference type="PANTHER" id="PTHR43312">
    <property type="entry name" value="D-THREO-ALDOSE 1-DEHYDROGENASE"/>
    <property type="match status" value="1"/>
</dbReference>
<reference evidence="3" key="1">
    <citation type="submission" date="2010-11" db="EMBL/GenBank/DDBJ databases">
        <title>The complete genome of Mahella australiensis DSM 15567.</title>
        <authorList>
            <consortium name="US DOE Joint Genome Institute (JGI-PGF)"/>
            <person name="Lucas S."/>
            <person name="Copeland A."/>
            <person name="Lapidus A."/>
            <person name="Bruce D."/>
            <person name="Goodwin L."/>
            <person name="Pitluck S."/>
            <person name="Kyrpides N."/>
            <person name="Mavromatis K."/>
            <person name="Pagani I."/>
            <person name="Ivanova N."/>
            <person name="Teshima H."/>
            <person name="Brettin T."/>
            <person name="Detter J.C."/>
            <person name="Han C."/>
            <person name="Tapia R."/>
            <person name="Land M."/>
            <person name="Hauser L."/>
            <person name="Markowitz V."/>
            <person name="Cheng J.-F."/>
            <person name="Hugenholtz P."/>
            <person name="Woyke T."/>
            <person name="Wu D."/>
            <person name="Spring S."/>
            <person name="Pukall R."/>
            <person name="Steenblock K."/>
            <person name="Schneider S."/>
            <person name="Klenk H.-P."/>
            <person name="Eisen J.A."/>
        </authorList>
    </citation>
    <scope>NUCLEOTIDE SEQUENCE [LARGE SCALE GENOMIC DNA]</scope>
    <source>
        <strain evidence="3">DSM 15567 / CIP 107919 / 50-1 BON</strain>
    </source>
</reference>
<dbReference type="Gene3D" id="3.20.20.100">
    <property type="entry name" value="NADP-dependent oxidoreductase domain"/>
    <property type="match status" value="1"/>
</dbReference>
<name>F3ZYA5_MAHA5</name>
<organism evidence="2 3">
    <name type="scientific">Mahella australiensis (strain DSM 15567 / CIP 107919 / 50-1 BON)</name>
    <dbReference type="NCBI Taxonomy" id="697281"/>
    <lineage>
        <taxon>Bacteria</taxon>
        <taxon>Bacillati</taxon>
        <taxon>Bacillota</taxon>
        <taxon>Clostridia</taxon>
        <taxon>Thermoanaerobacterales</taxon>
        <taxon>Thermoanaerobacterales Family IV. Incertae Sedis</taxon>
        <taxon>Mahella</taxon>
    </lineage>
</organism>
<gene>
    <name evidence="2" type="ordered locus">Mahau_0414</name>
</gene>
<dbReference type="PANTHER" id="PTHR43312:SF1">
    <property type="entry name" value="NADP-DEPENDENT OXIDOREDUCTASE DOMAIN-CONTAINING PROTEIN"/>
    <property type="match status" value="1"/>
</dbReference>
<reference evidence="2 3" key="2">
    <citation type="journal article" date="2011" name="Stand. Genomic Sci.">
        <title>Complete genome sequence of Mahella australiensis type strain (50-1 BON).</title>
        <authorList>
            <person name="Sikorski J."/>
            <person name="Teshima H."/>
            <person name="Nolan M."/>
            <person name="Lucas S."/>
            <person name="Hammon N."/>
            <person name="Deshpande S."/>
            <person name="Cheng J.F."/>
            <person name="Pitluck S."/>
            <person name="Liolios K."/>
            <person name="Pagani I."/>
            <person name="Ivanova N."/>
            <person name="Huntemann M."/>
            <person name="Mavromatis K."/>
            <person name="Ovchinikova G."/>
            <person name="Pati A."/>
            <person name="Tapia R."/>
            <person name="Han C."/>
            <person name="Goodwin L."/>
            <person name="Chen A."/>
            <person name="Palaniappan K."/>
            <person name="Land M."/>
            <person name="Hauser L."/>
            <person name="Ngatchou-Djao O.D."/>
            <person name="Rohde M."/>
            <person name="Pukall R."/>
            <person name="Spring S."/>
            <person name="Abt B."/>
            <person name="Goker M."/>
            <person name="Detter J.C."/>
            <person name="Woyke T."/>
            <person name="Bristow J."/>
            <person name="Markowitz V."/>
            <person name="Hugenholtz P."/>
            <person name="Eisen J.A."/>
            <person name="Kyrpides N.C."/>
            <person name="Klenk H.P."/>
            <person name="Lapidus A."/>
        </authorList>
    </citation>
    <scope>NUCLEOTIDE SEQUENCE [LARGE SCALE GENOMIC DNA]</scope>
    <source>
        <strain evidence="3">DSM 15567 / CIP 107919 / 50-1 BON</strain>
    </source>
</reference>
<accession>F3ZYA5</accession>
<dbReference type="STRING" id="697281.Mahau_0414"/>
<protein>
    <submittedName>
        <fullName evidence="2">Aldo/keto reductase</fullName>
    </submittedName>
</protein>
<dbReference type="HOGENOM" id="CLU_023205_2_3_9"/>
<dbReference type="CDD" id="cd19095">
    <property type="entry name" value="AKR_PA4992-like"/>
    <property type="match status" value="1"/>
</dbReference>
<dbReference type="InterPro" id="IPR036812">
    <property type="entry name" value="NAD(P)_OxRdtase_dom_sf"/>
</dbReference>
<keyword evidence="3" id="KW-1185">Reference proteome</keyword>
<evidence type="ECO:0000313" key="2">
    <source>
        <dbReference type="EMBL" id="AEE95630.1"/>
    </source>
</evidence>
<dbReference type="Pfam" id="PF00248">
    <property type="entry name" value="Aldo_ket_red"/>
    <property type="match status" value="1"/>
</dbReference>
<sequence>MYRGLEKRKLGNTGNGVTFIGFGALEIGRDWGLGDDAERSRPDEPSACIVLNGILDLGINLIDTARAYHKSEERIGKCISNRRAEYFLASKCGEHSDEPGTYYDFSYKAVKDSIDYSLKMLKTDCIDLMQVHFGPNPQKVLDDGETVAAMKDAQREGKIRFLGASAGGDIARQCIESGDFDVMQMEYNLINRSDEKLIELCGQKGIGVLVRGGLAAGRLTSRVIPHLSEDISDKQEIMRLLALVDNDGDKLAAMALAFLYSNPNISSVILGSKNLDHIRRNFDLLEQGIDQNLLARL</sequence>
<feature type="domain" description="NADP-dependent oxidoreductase" evidence="1">
    <location>
        <begin position="20"/>
        <end position="292"/>
    </location>
</feature>
<dbReference type="SUPFAM" id="SSF51430">
    <property type="entry name" value="NAD(P)-linked oxidoreductase"/>
    <property type="match status" value="1"/>
</dbReference>
<dbReference type="InterPro" id="IPR053135">
    <property type="entry name" value="AKR2_Oxidoreductase"/>
</dbReference>